<feature type="compositionally biased region" description="Basic residues" evidence="1">
    <location>
        <begin position="99"/>
        <end position="108"/>
    </location>
</feature>
<accession>A0A9D3T3G9</accession>
<protein>
    <submittedName>
        <fullName evidence="2">Uncharacterized protein</fullName>
    </submittedName>
</protein>
<dbReference type="AlphaFoldDB" id="A0A9D3T3G9"/>
<dbReference type="OrthoDB" id="5855429at2759"/>
<dbReference type="Proteomes" id="UP001046870">
    <property type="component" value="Chromosome 14"/>
</dbReference>
<organism evidence="2 3">
    <name type="scientific">Megalops atlanticus</name>
    <name type="common">Tarpon</name>
    <name type="synonym">Clupea gigantea</name>
    <dbReference type="NCBI Taxonomy" id="7932"/>
    <lineage>
        <taxon>Eukaryota</taxon>
        <taxon>Metazoa</taxon>
        <taxon>Chordata</taxon>
        <taxon>Craniata</taxon>
        <taxon>Vertebrata</taxon>
        <taxon>Euteleostomi</taxon>
        <taxon>Actinopterygii</taxon>
        <taxon>Neopterygii</taxon>
        <taxon>Teleostei</taxon>
        <taxon>Elopiformes</taxon>
        <taxon>Megalopidae</taxon>
        <taxon>Megalops</taxon>
    </lineage>
</organism>
<feature type="region of interest" description="Disordered" evidence="1">
    <location>
        <begin position="92"/>
        <end position="124"/>
    </location>
</feature>
<dbReference type="EMBL" id="JAFDVH010000014">
    <property type="protein sequence ID" value="KAG7465168.1"/>
    <property type="molecule type" value="Genomic_DNA"/>
</dbReference>
<gene>
    <name evidence="2" type="ORF">MATL_G00173420</name>
</gene>
<reference evidence="2" key="1">
    <citation type="submission" date="2021-01" db="EMBL/GenBank/DDBJ databases">
        <authorList>
            <person name="Zahm M."/>
            <person name="Roques C."/>
            <person name="Cabau C."/>
            <person name="Klopp C."/>
            <person name="Donnadieu C."/>
            <person name="Jouanno E."/>
            <person name="Lampietro C."/>
            <person name="Louis A."/>
            <person name="Herpin A."/>
            <person name="Echchiki A."/>
            <person name="Berthelot C."/>
            <person name="Parey E."/>
            <person name="Roest-Crollius H."/>
            <person name="Braasch I."/>
            <person name="Postlethwait J."/>
            <person name="Bobe J."/>
            <person name="Montfort J."/>
            <person name="Bouchez O."/>
            <person name="Begum T."/>
            <person name="Mejri S."/>
            <person name="Adams A."/>
            <person name="Chen W.-J."/>
            <person name="Guiguen Y."/>
        </authorList>
    </citation>
    <scope>NUCLEOTIDE SEQUENCE</scope>
    <source>
        <strain evidence="2">YG-15Mar2019-1</strain>
        <tissue evidence="2">Brain</tissue>
    </source>
</reference>
<comment type="caution">
    <text evidence="2">The sequence shown here is derived from an EMBL/GenBank/DDBJ whole genome shotgun (WGS) entry which is preliminary data.</text>
</comment>
<evidence type="ECO:0000313" key="3">
    <source>
        <dbReference type="Proteomes" id="UP001046870"/>
    </source>
</evidence>
<sequence length="124" mass="13897">MLLPYPESSTWKPPETGSWAAAVRSGAGMIRTEQEEFFIEPLERGGHVTGEEEGGGGRQHIVYRSSAVKKPPANHTADFHSRGQCLFIRSPDRDMHARLSPRRLHPRHPSCTMRSLRENGHSKA</sequence>
<evidence type="ECO:0000313" key="2">
    <source>
        <dbReference type="EMBL" id="KAG7465168.1"/>
    </source>
</evidence>
<name>A0A9D3T3G9_MEGAT</name>
<proteinExistence type="predicted"/>
<feature type="compositionally biased region" description="Basic and acidic residues" evidence="1">
    <location>
        <begin position="115"/>
        <end position="124"/>
    </location>
</feature>
<keyword evidence="3" id="KW-1185">Reference proteome</keyword>
<evidence type="ECO:0000256" key="1">
    <source>
        <dbReference type="SAM" id="MobiDB-lite"/>
    </source>
</evidence>